<gene>
    <name evidence="2" type="ORF">SASPL_131538</name>
</gene>
<feature type="compositionally biased region" description="Polar residues" evidence="1">
    <location>
        <begin position="66"/>
        <end position="81"/>
    </location>
</feature>
<reference evidence="2" key="2">
    <citation type="submission" date="2020-08" db="EMBL/GenBank/DDBJ databases">
        <title>Plant Genome Project.</title>
        <authorList>
            <person name="Zhang R.-G."/>
        </authorList>
    </citation>
    <scope>NUCLEOTIDE SEQUENCE</scope>
    <source>
        <strain evidence="2">Huo1</strain>
        <tissue evidence="2">Leaf</tissue>
    </source>
</reference>
<reference evidence="2" key="1">
    <citation type="submission" date="2018-01" db="EMBL/GenBank/DDBJ databases">
        <authorList>
            <person name="Mao J.F."/>
        </authorList>
    </citation>
    <scope>NUCLEOTIDE SEQUENCE</scope>
    <source>
        <strain evidence="2">Huo1</strain>
        <tissue evidence="2">Leaf</tissue>
    </source>
</reference>
<feature type="region of interest" description="Disordered" evidence="1">
    <location>
        <begin position="1"/>
        <end position="47"/>
    </location>
</feature>
<evidence type="ECO:0000256" key="1">
    <source>
        <dbReference type="SAM" id="MobiDB-lite"/>
    </source>
</evidence>
<proteinExistence type="predicted"/>
<keyword evidence="3" id="KW-1185">Reference proteome</keyword>
<evidence type="ECO:0000313" key="2">
    <source>
        <dbReference type="EMBL" id="KAG6408525.1"/>
    </source>
</evidence>
<organism evidence="2">
    <name type="scientific">Salvia splendens</name>
    <name type="common">Scarlet sage</name>
    <dbReference type="NCBI Taxonomy" id="180675"/>
    <lineage>
        <taxon>Eukaryota</taxon>
        <taxon>Viridiplantae</taxon>
        <taxon>Streptophyta</taxon>
        <taxon>Embryophyta</taxon>
        <taxon>Tracheophyta</taxon>
        <taxon>Spermatophyta</taxon>
        <taxon>Magnoliopsida</taxon>
        <taxon>eudicotyledons</taxon>
        <taxon>Gunneridae</taxon>
        <taxon>Pentapetalae</taxon>
        <taxon>asterids</taxon>
        <taxon>lamiids</taxon>
        <taxon>Lamiales</taxon>
        <taxon>Lamiaceae</taxon>
        <taxon>Nepetoideae</taxon>
        <taxon>Mentheae</taxon>
        <taxon>Salviinae</taxon>
        <taxon>Salvia</taxon>
        <taxon>Salvia subgen. Calosphace</taxon>
        <taxon>core Calosphace</taxon>
    </lineage>
</organism>
<feature type="compositionally biased region" description="Pro residues" evidence="1">
    <location>
        <begin position="99"/>
        <end position="110"/>
    </location>
</feature>
<feature type="region of interest" description="Disordered" evidence="1">
    <location>
        <begin position="66"/>
        <end position="137"/>
    </location>
</feature>
<protein>
    <submittedName>
        <fullName evidence="2">Uncharacterized protein</fullName>
    </submittedName>
</protein>
<comment type="caution">
    <text evidence="2">The sequence shown here is derived from an EMBL/GenBank/DDBJ whole genome shotgun (WGS) entry which is preliminary data.</text>
</comment>
<evidence type="ECO:0000313" key="3">
    <source>
        <dbReference type="Proteomes" id="UP000298416"/>
    </source>
</evidence>
<dbReference type="Proteomes" id="UP000298416">
    <property type="component" value="Unassembled WGS sequence"/>
</dbReference>
<accession>A0A8X8X632</accession>
<dbReference type="AlphaFoldDB" id="A0A8X8X632"/>
<name>A0A8X8X632_SALSN</name>
<dbReference type="EMBL" id="PNBA02000011">
    <property type="protein sequence ID" value="KAG6408525.1"/>
    <property type="molecule type" value="Genomic_DNA"/>
</dbReference>
<feature type="compositionally biased region" description="Basic and acidic residues" evidence="1">
    <location>
        <begin position="113"/>
        <end position="122"/>
    </location>
</feature>
<sequence>MNFSALRPRPSKKNALPATPPVEKSPQGGGGGGPPPPPYGPFSPYMAELQRMEGLRSVEYSNSRSWKLNFDDSPNPQQYGSSEYHHYPVGGLNRRRQYRPPPQSYGPPPSNLEHYHDSPRLLDHHHHHQYGPRYGPS</sequence>